<sequence>MLANNIIFSISLLLPFLWYLHLTMWHHPNSVGGEALRVFGDPIRGLGCLFPSAVPMAELPWHTDAFACVAPIGGEGTSEIRRVQLRMG</sequence>
<accession>A0A7W8V266</accession>
<keyword evidence="1" id="KW-1133">Transmembrane helix</keyword>
<dbReference type="Proteomes" id="UP000592780">
    <property type="component" value="Unassembled WGS sequence"/>
</dbReference>
<proteinExistence type="predicted"/>
<organism evidence="2 3">
    <name type="scientific">Paraburkholderia atlantica</name>
    <dbReference type="NCBI Taxonomy" id="2654982"/>
    <lineage>
        <taxon>Bacteria</taxon>
        <taxon>Pseudomonadati</taxon>
        <taxon>Pseudomonadota</taxon>
        <taxon>Betaproteobacteria</taxon>
        <taxon>Burkholderiales</taxon>
        <taxon>Burkholderiaceae</taxon>
        <taxon>Paraburkholderia</taxon>
    </lineage>
</organism>
<evidence type="ECO:0000256" key="1">
    <source>
        <dbReference type="SAM" id="Phobius"/>
    </source>
</evidence>
<dbReference type="AlphaFoldDB" id="A0A7W8V266"/>
<feature type="transmembrane region" description="Helical" evidence="1">
    <location>
        <begin position="6"/>
        <end position="22"/>
    </location>
</feature>
<keyword evidence="1" id="KW-0472">Membrane</keyword>
<name>A0A7W8V266_PARAM</name>
<keyword evidence="3" id="KW-1185">Reference proteome</keyword>
<protein>
    <submittedName>
        <fullName evidence="2">Uncharacterized protein</fullName>
    </submittedName>
</protein>
<gene>
    <name evidence="2" type="ORF">HDG40_007520</name>
</gene>
<comment type="caution">
    <text evidence="2">The sequence shown here is derived from an EMBL/GenBank/DDBJ whole genome shotgun (WGS) entry which is preliminary data.</text>
</comment>
<keyword evidence="1" id="KW-0812">Transmembrane</keyword>
<dbReference type="EMBL" id="JACHDD010000023">
    <property type="protein sequence ID" value="MBB5429323.1"/>
    <property type="molecule type" value="Genomic_DNA"/>
</dbReference>
<evidence type="ECO:0000313" key="3">
    <source>
        <dbReference type="Proteomes" id="UP000592780"/>
    </source>
</evidence>
<reference evidence="2 3" key="1">
    <citation type="submission" date="2020-08" db="EMBL/GenBank/DDBJ databases">
        <title>Genomic Encyclopedia of Type Strains, Phase IV (KMG-V): Genome sequencing to study the core and pangenomes of soil and plant-associated prokaryotes.</title>
        <authorList>
            <person name="Whitman W."/>
        </authorList>
    </citation>
    <scope>NUCLEOTIDE SEQUENCE [LARGE SCALE GENOMIC DNA]</scope>
    <source>
        <strain evidence="2 3">JPY158</strain>
    </source>
</reference>
<evidence type="ECO:0000313" key="2">
    <source>
        <dbReference type="EMBL" id="MBB5429323.1"/>
    </source>
</evidence>